<evidence type="ECO:0000256" key="1">
    <source>
        <dbReference type="SAM" id="MobiDB-lite"/>
    </source>
</evidence>
<feature type="region of interest" description="Disordered" evidence="1">
    <location>
        <begin position="1"/>
        <end position="25"/>
    </location>
</feature>
<sequence length="91" mass="10208">MINRKKSAGTKAGKSKKADVKKSSQTIAKPRYWVCVIGETEWNDLPSGCDSPIRQATQTAFRKITGHDEKHCWSGWSADKKTVDKILKAWS</sequence>
<organism evidence="2">
    <name type="scientific">uncultured Caudovirales phage</name>
    <dbReference type="NCBI Taxonomy" id="2100421"/>
    <lineage>
        <taxon>Viruses</taxon>
        <taxon>Duplodnaviria</taxon>
        <taxon>Heunggongvirae</taxon>
        <taxon>Uroviricota</taxon>
        <taxon>Caudoviricetes</taxon>
        <taxon>Peduoviridae</taxon>
        <taxon>Maltschvirus</taxon>
        <taxon>Maltschvirus maltsch</taxon>
    </lineage>
</organism>
<reference evidence="2" key="1">
    <citation type="submission" date="2020-04" db="EMBL/GenBank/DDBJ databases">
        <authorList>
            <person name="Chiriac C."/>
            <person name="Salcher M."/>
            <person name="Ghai R."/>
            <person name="Kavagutti S V."/>
        </authorList>
    </citation>
    <scope>NUCLEOTIDE SEQUENCE</scope>
</reference>
<name>A0A6J5M607_9CAUD</name>
<evidence type="ECO:0000313" key="2">
    <source>
        <dbReference type="EMBL" id="CAB4140576.1"/>
    </source>
</evidence>
<protein>
    <submittedName>
        <fullName evidence="2">Uncharacterized protein</fullName>
    </submittedName>
</protein>
<accession>A0A6J5M607</accession>
<proteinExistence type="predicted"/>
<dbReference type="EMBL" id="LR796374">
    <property type="protein sequence ID" value="CAB4140576.1"/>
    <property type="molecule type" value="Genomic_DNA"/>
</dbReference>
<gene>
    <name evidence="2" type="ORF">UFOVP402_44</name>
</gene>